<dbReference type="HAMAP" id="MF_01057">
    <property type="entry name" value="tRNA_methyltr_TrmB"/>
    <property type="match status" value="1"/>
</dbReference>
<proteinExistence type="inferred from homology"/>
<dbReference type="PANTHER" id="PTHR23417">
    <property type="entry name" value="3-DEOXY-D-MANNO-OCTULOSONIC-ACID TRANSFERASE/TRNA GUANINE-N 7 - -METHYLTRANSFERASE"/>
    <property type="match status" value="1"/>
</dbReference>
<dbReference type="RefSeq" id="WP_090152873.1">
    <property type="nucleotide sequence ID" value="NZ_FNAN01000010.1"/>
</dbReference>
<dbReference type="GO" id="GO:0043527">
    <property type="term" value="C:tRNA methyltransferase complex"/>
    <property type="evidence" value="ECO:0007669"/>
    <property type="project" value="TreeGrafter"/>
</dbReference>
<comment type="function">
    <text evidence="2 7">Catalyzes the formation of N(7)-methylguanine at position 46 (m7G46) in tRNA.</text>
</comment>
<dbReference type="PANTHER" id="PTHR23417:SF14">
    <property type="entry name" value="PENTACOTRIPEPTIDE-REPEAT REGION OF PRORP DOMAIN-CONTAINING PROTEIN"/>
    <property type="match status" value="1"/>
</dbReference>
<feature type="binding site" evidence="7">
    <location>
        <position position="47"/>
    </location>
    <ligand>
        <name>S-adenosyl-L-methionine</name>
        <dbReference type="ChEBI" id="CHEBI:59789"/>
    </ligand>
</feature>
<dbReference type="NCBIfam" id="NF001080">
    <property type="entry name" value="PRK00121.2-2"/>
    <property type="match status" value="1"/>
</dbReference>
<feature type="binding site" evidence="7">
    <location>
        <position position="157"/>
    </location>
    <ligand>
        <name>substrate</name>
    </ligand>
</feature>
<dbReference type="SUPFAM" id="SSF53335">
    <property type="entry name" value="S-adenosyl-L-methionine-dependent methyltransferases"/>
    <property type="match status" value="1"/>
</dbReference>
<comment type="caution">
    <text evidence="7">Lacks conserved residue(s) required for the propagation of feature annotation.</text>
</comment>
<reference evidence="9" key="1">
    <citation type="submission" date="2016-10" db="EMBL/GenBank/DDBJ databases">
        <authorList>
            <person name="Varghese N."/>
            <person name="Submissions S."/>
        </authorList>
    </citation>
    <scope>NUCLEOTIDE SEQUENCE [LARGE SCALE GENOMIC DNA]</scope>
    <source>
        <strain evidence="9">DSM 25329</strain>
    </source>
</reference>
<sequence length="219" mass="25215">MARRKLHHYQFSEQAENVVQAGKPLYSEIKGNWNKLYFNNESPIVAELACGKGEYTVGLGKKFPEKNFIGVDIKGDRIARGSALATEQNLTNVAFLRAGIQYSEEFFGNGELSEIWLIHPDPQVRDRNEKYRLTNPTFLARYAAFLKEGGMFFLKTDSDFLYDYTLQTLGEAPNFRIIEHTYDLYQSHLLDEHHGVRTHYEGIFTAKGYTIKYIKAQLV</sequence>
<evidence type="ECO:0000313" key="8">
    <source>
        <dbReference type="EMBL" id="SDF39006.1"/>
    </source>
</evidence>
<evidence type="ECO:0000256" key="1">
    <source>
        <dbReference type="ARBA" id="ARBA00000142"/>
    </source>
</evidence>
<evidence type="ECO:0000256" key="7">
    <source>
        <dbReference type="HAMAP-Rule" id="MF_01057"/>
    </source>
</evidence>
<feature type="binding site" evidence="7">
    <location>
        <position position="121"/>
    </location>
    <ligand>
        <name>S-adenosyl-L-methionine</name>
        <dbReference type="ChEBI" id="CHEBI:59789"/>
    </ligand>
</feature>
<dbReference type="AlphaFoldDB" id="A0A1G7KPF8"/>
<dbReference type="UniPathway" id="UPA00989"/>
<protein>
    <recommendedName>
        <fullName evidence="7">tRNA (guanine-N(7)-)-methyltransferase</fullName>
        <ecNumber evidence="7">2.1.1.33</ecNumber>
    </recommendedName>
    <alternativeName>
        <fullName evidence="7">tRNA (guanine(46)-N(7))-methyltransferase</fullName>
    </alternativeName>
    <alternativeName>
        <fullName evidence="7">tRNA(m7G46)-methyltransferase</fullName>
    </alternativeName>
</protein>
<accession>A0A1G7KPF8</accession>
<dbReference type="Pfam" id="PF02390">
    <property type="entry name" value="Methyltransf_4"/>
    <property type="match status" value="1"/>
</dbReference>
<dbReference type="Gene3D" id="3.40.50.150">
    <property type="entry name" value="Vaccinia Virus protein VP39"/>
    <property type="match status" value="1"/>
</dbReference>
<feature type="binding site" evidence="7">
    <location>
        <position position="72"/>
    </location>
    <ligand>
        <name>S-adenosyl-L-methionine</name>
        <dbReference type="ChEBI" id="CHEBI:59789"/>
    </ligand>
</feature>
<dbReference type="EC" id="2.1.1.33" evidence="7"/>
<feature type="binding site" evidence="7">
    <location>
        <begin position="198"/>
        <end position="201"/>
    </location>
    <ligand>
        <name>substrate</name>
    </ligand>
</feature>
<dbReference type="InterPro" id="IPR003358">
    <property type="entry name" value="tRNA_(Gua-N-7)_MeTrfase_Trmb"/>
</dbReference>
<evidence type="ECO:0000256" key="6">
    <source>
        <dbReference type="ARBA" id="ARBA00022694"/>
    </source>
</evidence>
<keyword evidence="6 7" id="KW-0819">tRNA processing</keyword>
<name>A0A1G7KPF8_9BACT</name>
<evidence type="ECO:0000256" key="2">
    <source>
        <dbReference type="ARBA" id="ARBA00003015"/>
    </source>
</evidence>
<evidence type="ECO:0000256" key="3">
    <source>
        <dbReference type="ARBA" id="ARBA00022603"/>
    </source>
</evidence>
<evidence type="ECO:0000256" key="4">
    <source>
        <dbReference type="ARBA" id="ARBA00022679"/>
    </source>
</evidence>
<evidence type="ECO:0000313" key="9">
    <source>
        <dbReference type="Proteomes" id="UP000198748"/>
    </source>
</evidence>
<dbReference type="OrthoDB" id="9802090at2"/>
<dbReference type="InterPro" id="IPR055361">
    <property type="entry name" value="tRNA_methyltr_TrmB_bact"/>
</dbReference>
<dbReference type="STRING" id="659014.SAMN04487996_110179"/>
<dbReference type="Proteomes" id="UP000198748">
    <property type="component" value="Unassembled WGS sequence"/>
</dbReference>
<comment type="pathway">
    <text evidence="7">tRNA modification; N(7)-methylguanine-tRNA biosynthesis.</text>
</comment>
<gene>
    <name evidence="7" type="primary">trmB</name>
    <name evidence="8" type="ORF">SAMN04487996_110179</name>
</gene>
<comment type="similarity">
    <text evidence="7">Belongs to the class I-like SAM-binding methyltransferase superfamily. TrmB family.</text>
</comment>
<evidence type="ECO:0000256" key="5">
    <source>
        <dbReference type="ARBA" id="ARBA00022691"/>
    </source>
</evidence>
<dbReference type="InterPro" id="IPR029063">
    <property type="entry name" value="SAM-dependent_MTases_sf"/>
</dbReference>
<dbReference type="EMBL" id="FNAN01000010">
    <property type="protein sequence ID" value="SDF39006.1"/>
    <property type="molecule type" value="Genomic_DNA"/>
</dbReference>
<keyword evidence="9" id="KW-1185">Reference proteome</keyword>
<keyword evidence="4 7" id="KW-0808">Transferase</keyword>
<keyword evidence="5 7" id="KW-0949">S-adenosyl-L-methionine</keyword>
<dbReference type="GO" id="GO:0008176">
    <property type="term" value="F:tRNA (guanine(46)-N7)-methyltransferase activity"/>
    <property type="evidence" value="ECO:0007669"/>
    <property type="project" value="UniProtKB-UniRule"/>
</dbReference>
<dbReference type="NCBIfam" id="TIGR00091">
    <property type="entry name" value="tRNA (guanosine(46)-N7)-methyltransferase TrmB"/>
    <property type="match status" value="1"/>
</dbReference>
<comment type="catalytic activity">
    <reaction evidence="1 7">
        <text>guanosine(46) in tRNA + S-adenosyl-L-methionine = N(7)-methylguanosine(46) in tRNA + S-adenosyl-L-homocysteine</text>
        <dbReference type="Rhea" id="RHEA:42708"/>
        <dbReference type="Rhea" id="RHEA-COMP:10188"/>
        <dbReference type="Rhea" id="RHEA-COMP:10189"/>
        <dbReference type="ChEBI" id="CHEBI:57856"/>
        <dbReference type="ChEBI" id="CHEBI:59789"/>
        <dbReference type="ChEBI" id="CHEBI:74269"/>
        <dbReference type="ChEBI" id="CHEBI:74480"/>
        <dbReference type="EC" id="2.1.1.33"/>
    </reaction>
</comment>
<keyword evidence="3 7" id="KW-0489">Methyltransferase</keyword>
<dbReference type="PROSITE" id="PS51625">
    <property type="entry name" value="SAM_MT_TRMB"/>
    <property type="match status" value="1"/>
</dbReference>
<organism evidence="8 9">
    <name type="scientific">Dyadobacter soli</name>
    <dbReference type="NCBI Taxonomy" id="659014"/>
    <lineage>
        <taxon>Bacteria</taxon>
        <taxon>Pseudomonadati</taxon>
        <taxon>Bacteroidota</taxon>
        <taxon>Cytophagia</taxon>
        <taxon>Cytophagales</taxon>
        <taxon>Spirosomataceae</taxon>
        <taxon>Dyadobacter</taxon>
    </lineage>
</organism>